<protein>
    <submittedName>
        <fullName evidence="1">Uncharacterized protein</fullName>
    </submittedName>
</protein>
<proteinExistence type="predicted"/>
<dbReference type="AlphaFoldDB" id="A0A5M9JP25"/>
<dbReference type="EMBL" id="VICG01000007">
    <property type="protein sequence ID" value="KAA8570457.1"/>
    <property type="molecule type" value="Genomic_DNA"/>
</dbReference>
<dbReference type="Proteomes" id="UP000322873">
    <property type="component" value="Unassembled WGS sequence"/>
</dbReference>
<gene>
    <name evidence="1" type="ORF">EYC84_002738</name>
</gene>
<accession>A0A5M9JP25</accession>
<sequence>MGGAKERRGERDEKVCIIDAVQYNTTIQIHGLMQTWSYGIQNEQAPFRCDATPYQISIPIPNIATPNAKQASS</sequence>
<organism evidence="1 2">
    <name type="scientific">Monilinia fructicola</name>
    <name type="common">Brown rot fungus</name>
    <name type="synonym">Ciboria fructicola</name>
    <dbReference type="NCBI Taxonomy" id="38448"/>
    <lineage>
        <taxon>Eukaryota</taxon>
        <taxon>Fungi</taxon>
        <taxon>Dikarya</taxon>
        <taxon>Ascomycota</taxon>
        <taxon>Pezizomycotina</taxon>
        <taxon>Leotiomycetes</taxon>
        <taxon>Helotiales</taxon>
        <taxon>Sclerotiniaceae</taxon>
        <taxon>Monilinia</taxon>
    </lineage>
</organism>
<keyword evidence="2" id="KW-1185">Reference proteome</keyword>
<evidence type="ECO:0000313" key="2">
    <source>
        <dbReference type="Proteomes" id="UP000322873"/>
    </source>
</evidence>
<comment type="caution">
    <text evidence="1">The sequence shown here is derived from an EMBL/GenBank/DDBJ whole genome shotgun (WGS) entry which is preliminary data.</text>
</comment>
<reference evidence="1 2" key="1">
    <citation type="submission" date="2019-06" db="EMBL/GenBank/DDBJ databases">
        <title>Genome Sequence of the Brown Rot Fungal Pathogen Monilinia fructicola.</title>
        <authorList>
            <person name="De Miccolis Angelini R.M."/>
            <person name="Landi L."/>
            <person name="Abate D."/>
            <person name="Pollastro S."/>
            <person name="Romanazzi G."/>
            <person name="Faretra F."/>
        </authorList>
    </citation>
    <scope>NUCLEOTIDE SEQUENCE [LARGE SCALE GENOMIC DNA]</scope>
    <source>
        <strain evidence="1 2">Mfrc123</strain>
    </source>
</reference>
<evidence type="ECO:0000313" key="1">
    <source>
        <dbReference type="EMBL" id="KAA8570457.1"/>
    </source>
</evidence>
<name>A0A5M9JP25_MONFR</name>